<evidence type="ECO:0000313" key="3">
    <source>
        <dbReference type="Proteomes" id="UP001430306"/>
    </source>
</evidence>
<dbReference type="RefSeq" id="WP_230273278.1">
    <property type="nucleotide sequence ID" value="NZ_JAJKFW010000020.1"/>
</dbReference>
<protein>
    <submittedName>
        <fullName evidence="2">DUF4198 domain-containing protein</fullName>
    </submittedName>
</protein>
<reference evidence="2" key="1">
    <citation type="submission" date="2021-11" db="EMBL/GenBank/DDBJ databases">
        <title>Genome sequence.</title>
        <authorList>
            <person name="Sun Q."/>
        </authorList>
    </citation>
    <scope>NUCLEOTIDE SEQUENCE</scope>
    <source>
        <strain evidence="2">JC740</strain>
    </source>
</reference>
<accession>A0ABS8NFZ7</accession>
<keyword evidence="1" id="KW-0732">Signal</keyword>
<feature type="signal peptide" evidence="1">
    <location>
        <begin position="1"/>
        <end position="23"/>
    </location>
</feature>
<keyword evidence="3" id="KW-1185">Reference proteome</keyword>
<comment type="caution">
    <text evidence="2">The sequence shown here is derived from an EMBL/GenBank/DDBJ whole genome shotgun (WGS) entry which is preliminary data.</text>
</comment>
<sequence length="236" mass="26528">MNRWKTCVIASLTCLGVAVQAHAHYLWISVKQGTDDTQVANIYFEESPHPGDGSYMDHFLGKSDVWVRTVSQPMPSAVAATEVKEGENRWMRSTMPRATEYSVDAYGKFGVYSYGKTKVLLHYYARNLSVESHDAMHELGHAEQMDFDLVPHEMGNTLEFTLLWQGKPVADRMIFIRGADGLRKNVSTDAKGRVELQRPASGNLTLRSSVEFDTPGEDDGEAYEKVRHNITLVMPL</sequence>
<dbReference type="Proteomes" id="UP001430306">
    <property type="component" value="Unassembled WGS sequence"/>
</dbReference>
<gene>
    <name evidence="2" type="ORF">LOC71_09285</name>
</gene>
<proteinExistence type="predicted"/>
<organism evidence="2 3">
    <name type="scientific">Rhodopirellula halodulae</name>
    <dbReference type="NCBI Taxonomy" id="2894198"/>
    <lineage>
        <taxon>Bacteria</taxon>
        <taxon>Pseudomonadati</taxon>
        <taxon>Planctomycetota</taxon>
        <taxon>Planctomycetia</taxon>
        <taxon>Pirellulales</taxon>
        <taxon>Pirellulaceae</taxon>
        <taxon>Rhodopirellula</taxon>
    </lineage>
</organism>
<evidence type="ECO:0000313" key="2">
    <source>
        <dbReference type="EMBL" id="MCC9642466.1"/>
    </source>
</evidence>
<dbReference type="EMBL" id="JAJKFW010000020">
    <property type="protein sequence ID" value="MCC9642466.1"/>
    <property type="molecule type" value="Genomic_DNA"/>
</dbReference>
<name>A0ABS8NFZ7_9BACT</name>
<evidence type="ECO:0000256" key="1">
    <source>
        <dbReference type="SAM" id="SignalP"/>
    </source>
</evidence>
<feature type="chain" id="PRO_5045995108" evidence="1">
    <location>
        <begin position="24"/>
        <end position="236"/>
    </location>
</feature>